<sequence>LVWVRGTSILLSGDIKLYVASQHAKAWLLHNKHLWSTLAHPELVTTQTHFPVLIHSVPMDADPKSENFIADFMAENGIAKAKIASARWLVKPNGGVAHGSIIMNFTSKQVANLVEKGHIFIENSISQRDEHDKMMTQCFNCQELGHIAH</sequence>
<reference evidence="1" key="1">
    <citation type="submission" date="2013-11" db="EMBL/GenBank/DDBJ databases">
        <title>Genome sequence of the fusiform rust pathogen reveals effectors for host alternation and coevolution with pine.</title>
        <authorList>
            <consortium name="DOE Joint Genome Institute"/>
            <person name="Smith K."/>
            <person name="Pendleton A."/>
            <person name="Kubisiak T."/>
            <person name="Anderson C."/>
            <person name="Salamov A."/>
            <person name="Aerts A."/>
            <person name="Riley R."/>
            <person name="Clum A."/>
            <person name="Lindquist E."/>
            <person name="Ence D."/>
            <person name="Campbell M."/>
            <person name="Kronenberg Z."/>
            <person name="Feau N."/>
            <person name="Dhillon B."/>
            <person name="Hamelin R."/>
            <person name="Burleigh J."/>
            <person name="Smith J."/>
            <person name="Yandell M."/>
            <person name="Nelson C."/>
            <person name="Grigoriev I."/>
            <person name="Davis J."/>
        </authorList>
    </citation>
    <scope>NUCLEOTIDE SEQUENCE</scope>
    <source>
        <strain evidence="1">G11</strain>
    </source>
</reference>
<gene>
    <name evidence="1" type="ORF">CROQUDRAFT_702427</name>
</gene>
<evidence type="ECO:0000313" key="2">
    <source>
        <dbReference type="Proteomes" id="UP000886653"/>
    </source>
</evidence>
<keyword evidence="2" id="KW-1185">Reference proteome</keyword>
<name>A0A9P6TCC5_9BASI</name>
<dbReference type="AlphaFoldDB" id="A0A9P6TCC5"/>
<organism evidence="1 2">
    <name type="scientific">Cronartium quercuum f. sp. fusiforme G11</name>
    <dbReference type="NCBI Taxonomy" id="708437"/>
    <lineage>
        <taxon>Eukaryota</taxon>
        <taxon>Fungi</taxon>
        <taxon>Dikarya</taxon>
        <taxon>Basidiomycota</taxon>
        <taxon>Pucciniomycotina</taxon>
        <taxon>Pucciniomycetes</taxon>
        <taxon>Pucciniales</taxon>
        <taxon>Coleosporiaceae</taxon>
        <taxon>Cronartium</taxon>
    </lineage>
</organism>
<feature type="non-terminal residue" evidence="1">
    <location>
        <position position="1"/>
    </location>
</feature>
<protein>
    <submittedName>
        <fullName evidence="1">Uncharacterized protein</fullName>
    </submittedName>
</protein>
<evidence type="ECO:0000313" key="1">
    <source>
        <dbReference type="EMBL" id="KAG0146530.1"/>
    </source>
</evidence>
<comment type="caution">
    <text evidence="1">The sequence shown here is derived from an EMBL/GenBank/DDBJ whole genome shotgun (WGS) entry which is preliminary data.</text>
</comment>
<proteinExistence type="predicted"/>
<dbReference type="Proteomes" id="UP000886653">
    <property type="component" value="Unassembled WGS sequence"/>
</dbReference>
<dbReference type="EMBL" id="MU167260">
    <property type="protein sequence ID" value="KAG0146530.1"/>
    <property type="molecule type" value="Genomic_DNA"/>
</dbReference>
<accession>A0A9P6TCC5</accession>
<dbReference type="OrthoDB" id="2507130at2759"/>